<sequence length="452" mass="51340">MAASMDDLPTPILVDILSRLSDSTDLACCRLASKTLTSVSRDVRSITLFCSSDRYLRSISPEFQALITPFKTLIVNNIHLLSKTLNSLSLIVERPLRDGDGDGYDDSDDLYLTSVDFVAQWLPKIDQGLRSLSISDNWSQSCWRRSGVLGLISSCCNNLLNLELKNAWLSMEGLKPMPMLTSLTLEFIRLDDEDLSRVNKFFPSLQMLNLIGVGGLKEPKIHLLNLKTCQWTVSNAPLSLTIDAPILVKLQLKCVQPKYLFLKAPSLSIFDLSVENTIDEIEMHRFLNLKSFRMESFDLRSIVRAFPDGRQVEQLVVEEPKWSDEFREMVDFASLMCCFPNVKTVVLGPLVSFELAQSFELENPDCMFGWRRLKKLRLYFLLSEMNIASSFISFILNRSIAVSDVEVLIHSDVVDHIGNCIISKCMRDFPKIRWKLGIWKEGQEDSWTGNGI</sequence>
<organism evidence="1 2">
    <name type="scientific">Persea americana</name>
    <name type="common">Avocado</name>
    <dbReference type="NCBI Taxonomy" id="3435"/>
    <lineage>
        <taxon>Eukaryota</taxon>
        <taxon>Viridiplantae</taxon>
        <taxon>Streptophyta</taxon>
        <taxon>Embryophyta</taxon>
        <taxon>Tracheophyta</taxon>
        <taxon>Spermatophyta</taxon>
        <taxon>Magnoliopsida</taxon>
        <taxon>Magnoliidae</taxon>
        <taxon>Laurales</taxon>
        <taxon>Lauraceae</taxon>
        <taxon>Persea</taxon>
    </lineage>
</organism>
<accession>A0ACC2MGY2</accession>
<dbReference type="Proteomes" id="UP001234297">
    <property type="component" value="Chromosome 2"/>
</dbReference>
<evidence type="ECO:0000313" key="2">
    <source>
        <dbReference type="Proteomes" id="UP001234297"/>
    </source>
</evidence>
<name>A0ACC2MGY2_PERAE</name>
<proteinExistence type="predicted"/>
<reference evidence="1 2" key="1">
    <citation type="journal article" date="2022" name="Hortic Res">
        <title>A haplotype resolved chromosomal level avocado genome allows analysis of novel avocado genes.</title>
        <authorList>
            <person name="Nath O."/>
            <person name="Fletcher S.J."/>
            <person name="Hayward A."/>
            <person name="Shaw L.M."/>
            <person name="Masouleh A.K."/>
            <person name="Furtado A."/>
            <person name="Henry R.J."/>
            <person name="Mitter N."/>
        </authorList>
    </citation>
    <scope>NUCLEOTIDE SEQUENCE [LARGE SCALE GENOMIC DNA]</scope>
    <source>
        <strain evidence="2">cv. Hass</strain>
    </source>
</reference>
<protein>
    <submittedName>
        <fullName evidence="1">Uncharacterized protein</fullName>
    </submittedName>
</protein>
<dbReference type="EMBL" id="CM056810">
    <property type="protein sequence ID" value="KAJ8644962.1"/>
    <property type="molecule type" value="Genomic_DNA"/>
</dbReference>
<comment type="caution">
    <text evidence="1">The sequence shown here is derived from an EMBL/GenBank/DDBJ whole genome shotgun (WGS) entry which is preliminary data.</text>
</comment>
<evidence type="ECO:0000313" key="1">
    <source>
        <dbReference type="EMBL" id="KAJ8644962.1"/>
    </source>
</evidence>
<keyword evidence="2" id="KW-1185">Reference proteome</keyword>
<gene>
    <name evidence="1" type="ORF">MRB53_006710</name>
</gene>